<keyword evidence="3" id="KW-0560">Oxidoreductase</keyword>
<dbReference type="Proteomes" id="UP001275436">
    <property type="component" value="Unassembled WGS sequence"/>
</dbReference>
<proteinExistence type="predicted"/>
<evidence type="ECO:0000256" key="2">
    <source>
        <dbReference type="ARBA" id="ARBA00022630"/>
    </source>
</evidence>
<organism evidence="4 5">
    <name type="scientific">Oceanobacillus kimchii</name>
    <dbReference type="NCBI Taxonomy" id="746691"/>
    <lineage>
        <taxon>Bacteria</taxon>
        <taxon>Bacillati</taxon>
        <taxon>Bacillota</taxon>
        <taxon>Bacilli</taxon>
        <taxon>Bacillales</taxon>
        <taxon>Bacillaceae</taxon>
        <taxon>Oceanobacillus</taxon>
    </lineage>
</organism>
<comment type="cofactor">
    <cofactor evidence="1">
        <name>FAD</name>
        <dbReference type="ChEBI" id="CHEBI:57692"/>
    </cofactor>
</comment>
<dbReference type="Pfam" id="PF13738">
    <property type="entry name" value="Pyr_redox_3"/>
    <property type="match status" value="1"/>
</dbReference>
<dbReference type="PANTHER" id="PTHR48105">
    <property type="entry name" value="THIOREDOXIN REDUCTASE 1-RELATED-RELATED"/>
    <property type="match status" value="1"/>
</dbReference>
<dbReference type="EMBL" id="BSKO01000001">
    <property type="protein sequence ID" value="GLO66464.1"/>
    <property type="molecule type" value="Genomic_DNA"/>
</dbReference>
<dbReference type="PRINTS" id="PR00368">
    <property type="entry name" value="FADPNR"/>
</dbReference>
<keyword evidence="2" id="KW-0285">Flavoprotein</keyword>
<dbReference type="NCBIfam" id="TIGR04018">
    <property type="entry name" value="Bthiol_YpdA"/>
    <property type="match status" value="1"/>
</dbReference>
<reference evidence="4 5" key="1">
    <citation type="submission" date="2023-02" db="EMBL/GenBank/DDBJ databases">
        <title>Oceanobacillus kimchii IFOP_LL358 isolated form Alexandrium catenella lab strain.</title>
        <authorList>
            <person name="Gajardo G."/>
            <person name="Ueki S."/>
            <person name="Maruyama F."/>
        </authorList>
    </citation>
    <scope>NUCLEOTIDE SEQUENCE [LARGE SCALE GENOMIC DNA]</scope>
    <source>
        <strain evidence="4 5">IFOP_LL358</strain>
    </source>
</reference>
<dbReference type="SUPFAM" id="SSF51905">
    <property type="entry name" value="FAD/NAD(P)-binding domain"/>
    <property type="match status" value="1"/>
</dbReference>
<dbReference type="RefSeq" id="WP_017796925.1">
    <property type="nucleotide sequence ID" value="NZ_BSKO01000001.1"/>
</dbReference>
<dbReference type="InterPro" id="IPR050097">
    <property type="entry name" value="Ferredoxin-NADP_redctase_2"/>
</dbReference>
<sequence length="330" mass="37419">MQQEEVIIIGAGPCGMATALELQKEGIEPLLLEKGNVVQTISNYPTHQTFFSSSDRLEIGDVPFITENKKPVRNQAMVYYREVAQRKNLRIRPYEKVIELLKDKNGTGYTITTSNIHEELNVYYASYVILATGYYDQPNFLEVPGESKPKVTHYFKEAHPYFDQNVVVIGGKNSSVDATIELHKAGAHVTVLYRGNHYSKSIKPWILPEFESLVRNGKVDMIFEATVTKISDHTLTYEVHGNTYTIDNDFVFAMTGYQPNYSLLRQAGVEINKETGKPQFDENTLETNMENLYIAGVIAAGYDNNKVFIENGRFHGIPITKSILYKKKNI</sequence>
<dbReference type="Gene3D" id="3.50.50.60">
    <property type="entry name" value="FAD/NAD(P)-binding domain"/>
    <property type="match status" value="2"/>
</dbReference>
<gene>
    <name evidence="4" type="ORF">MACH08_22480</name>
</gene>
<comment type="caution">
    <text evidence="4">The sequence shown here is derived from an EMBL/GenBank/DDBJ whole genome shotgun (WGS) entry which is preliminary data.</text>
</comment>
<evidence type="ECO:0008006" key="6">
    <source>
        <dbReference type="Google" id="ProtNLM"/>
    </source>
</evidence>
<dbReference type="InterPro" id="IPR023856">
    <property type="entry name" value="Bdr"/>
</dbReference>
<dbReference type="PRINTS" id="PR00469">
    <property type="entry name" value="PNDRDTASEII"/>
</dbReference>
<evidence type="ECO:0000313" key="4">
    <source>
        <dbReference type="EMBL" id="GLO66464.1"/>
    </source>
</evidence>
<dbReference type="InterPro" id="IPR036188">
    <property type="entry name" value="FAD/NAD-bd_sf"/>
</dbReference>
<keyword evidence="5" id="KW-1185">Reference proteome</keyword>
<evidence type="ECO:0000313" key="5">
    <source>
        <dbReference type="Proteomes" id="UP001275436"/>
    </source>
</evidence>
<name>A0ABQ5TL70_9BACI</name>
<protein>
    <recommendedName>
        <fullName evidence="6">YpdA family bacillithiol disulfide reductase</fullName>
    </recommendedName>
</protein>
<accession>A0ABQ5TL70</accession>
<evidence type="ECO:0000256" key="3">
    <source>
        <dbReference type="ARBA" id="ARBA00023002"/>
    </source>
</evidence>
<evidence type="ECO:0000256" key="1">
    <source>
        <dbReference type="ARBA" id="ARBA00001974"/>
    </source>
</evidence>